<dbReference type="FunFam" id="1.10.238.10:FF:000003">
    <property type="entry name" value="Calmodulin A"/>
    <property type="match status" value="1"/>
</dbReference>
<dbReference type="PROSITE" id="PS50222">
    <property type="entry name" value="EF_HAND_2"/>
    <property type="match status" value="3"/>
</dbReference>
<dbReference type="GO" id="GO:0005509">
    <property type="term" value="F:calcium ion binding"/>
    <property type="evidence" value="ECO:0007669"/>
    <property type="project" value="InterPro"/>
</dbReference>
<reference evidence="6" key="1">
    <citation type="thesis" date="2020" institute="ProQuest LLC" country="789 East Eisenhower Parkway, Ann Arbor, MI, USA">
        <title>Comparative Genomics and Chromosome Evolution.</title>
        <authorList>
            <person name="Mudd A.B."/>
        </authorList>
    </citation>
    <scope>NUCLEOTIDE SEQUENCE</scope>
    <source>
        <strain evidence="6">HN-11 Male</strain>
        <tissue evidence="6">Kidney and liver</tissue>
    </source>
</reference>
<dbReference type="Pfam" id="PF13499">
    <property type="entry name" value="EF-hand_7"/>
    <property type="match status" value="1"/>
</dbReference>
<protein>
    <recommendedName>
        <fullName evidence="5">EF-hand domain-containing protein</fullName>
    </recommendedName>
</protein>
<evidence type="ECO:0000259" key="5">
    <source>
        <dbReference type="PROSITE" id="PS50222"/>
    </source>
</evidence>
<dbReference type="Pfam" id="PF13202">
    <property type="entry name" value="EF-hand_5"/>
    <property type="match status" value="1"/>
</dbReference>
<dbReference type="AlphaFoldDB" id="A0A8J6FBQ5"/>
<keyword evidence="3" id="KW-0106">Calcium</keyword>
<keyword evidence="1" id="KW-0479">Metal-binding</keyword>
<dbReference type="EMBL" id="WNTK01000004">
    <property type="protein sequence ID" value="KAG9485102.1"/>
    <property type="molecule type" value="Genomic_DNA"/>
</dbReference>
<dbReference type="InterPro" id="IPR050145">
    <property type="entry name" value="Centrin_CML-like"/>
</dbReference>
<dbReference type="InterPro" id="IPR011992">
    <property type="entry name" value="EF-hand-dom_pair"/>
</dbReference>
<proteinExistence type="predicted"/>
<feature type="region of interest" description="Disordered" evidence="4">
    <location>
        <begin position="1"/>
        <end position="22"/>
    </location>
</feature>
<dbReference type="InterPro" id="IPR002048">
    <property type="entry name" value="EF_hand_dom"/>
</dbReference>
<feature type="domain" description="EF-hand" evidence="5">
    <location>
        <begin position="29"/>
        <end position="64"/>
    </location>
</feature>
<feature type="compositionally biased region" description="Polar residues" evidence="4">
    <location>
        <begin position="1"/>
        <end position="18"/>
    </location>
</feature>
<dbReference type="SUPFAM" id="SSF47473">
    <property type="entry name" value="EF-hand"/>
    <property type="match status" value="1"/>
</dbReference>
<evidence type="ECO:0000313" key="6">
    <source>
        <dbReference type="EMBL" id="KAG9485102.1"/>
    </source>
</evidence>
<dbReference type="PROSITE" id="PS00018">
    <property type="entry name" value="EF_HAND_1"/>
    <property type="match status" value="2"/>
</dbReference>
<feature type="domain" description="EF-hand" evidence="5">
    <location>
        <begin position="102"/>
        <end position="137"/>
    </location>
</feature>
<evidence type="ECO:0000256" key="4">
    <source>
        <dbReference type="SAM" id="MobiDB-lite"/>
    </source>
</evidence>
<accession>A0A8J6FBQ5</accession>
<evidence type="ECO:0000256" key="3">
    <source>
        <dbReference type="ARBA" id="ARBA00022837"/>
    </source>
</evidence>
<gene>
    <name evidence="6" type="ORF">GDO78_008282</name>
</gene>
<sequence>MSSALQEWKKGSQQSDLSNHAGESRLLERSRKDLKLVFKCVDSDNKGFLSENEVQSALRLLGFVFNSEGKEYIKKLLDSNKGNLNFKAFQQLITGWHSVTRDFYSELKKGFSIIDFDKDGKITAADLREASKLAGIQFSNKQLEEMLQVADKDGDQAVDMMEFIEIMLKTNLF</sequence>
<feature type="domain" description="EF-hand" evidence="5">
    <location>
        <begin position="138"/>
        <end position="173"/>
    </location>
</feature>
<dbReference type="Proteomes" id="UP000770717">
    <property type="component" value="Unassembled WGS sequence"/>
</dbReference>
<dbReference type="CDD" id="cd00051">
    <property type="entry name" value="EFh"/>
    <property type="match status" value="1"/>
</dbReference>
<dbReference type="InterPro" id="IPR018247">
    <property type="entry name" value="EF_Hand_1_Ca_BS"/>
</dbReference>
<keyword evidence="2" id="KW-0677">Repeat</keyword>
<evidence type="ECO:0000313" key="7">
    <source>
        <dbReference type="Proteomes" id="UP000770717"/>
    </source>
</evidence>
<name>A0A8J6FBQ5_ELECQ</name>
<organism evidence="6 7">
    <name type="scientific">Eleutherodactylus coqui</name>
    <name type="common">Puerto Rican coqui</name>
    <dbReference type="NCBI Taxonomy" id="57060"/>
    <lineage>
        <taxon>Eukaryota</taxon>
        <taxon>Metazoa</taxon>
        <taxon>Chordata</taxon>
        <taxon>Craniata</taxon>
        <taxon>Vertebrata</taxon>
        <taxon>Euteleostomi</taxon>
        <taxon>Amphibia</taxon>
        <taxon>Batrachia</taxon>
        <taxon>Anura</taxon>
        <taxon>Neobatrachia</taxon>
        <taxon>Hyloidea</taxon>
        <taxon>Eleutherodactylidae</taxon>
        <taxon>Eleutherodactylinae</taxon>
        <taxon>Eleutherodactylus</taxon>
        <taxon>Eleutherodactylus</taxon>
    </lineage>
</organism>
<comment type="caution">
    <text evidence="6">The sequence shown here is derived from an EMBL/GenBank/DDBJ whole genome shotgun (WGS) entry which is preliminary data.</text>
</comment>
<dbReference type="SMART" id="SM00054">
    <property type="entry name" value="EFh"/>
    <property type="match status" value="3"/>
</dbReference>
<evidence type="ECO:0000256" key="2">
    <source>
        <dbReference type="ARBA" id="ARBA00022737"/>
    </source>
</evidence>
<keyword evidence="7" id="KW-1185">Reference proteome</keyword>
<evidence type="ECO:0000256" key="1">
    <source>
        <dbReference type="ARBA" id="ARBA00022723"/>
    </source>
</evidence>
<dbReference type="OrthoDB" id="343296at2759"/>
<dbReference type="PANTHER" id="PTHR23050">
    <property type="entry name" value="CALCIUM BINDING PROTEIN"/>
    <property type="match status" value="1"/>
</dbReference>
<dbReference type="Gene3D" id="1.10.238.10">
    <property type="entry name" value="EF-hand"/>
    <property type="match status" value="2"/>
</dbReference>